<sequence length="149" mass="16897">MRPTLEAEMEVNLRVDGARGHVVLTVWRFSDGRRLLCGRPEGYLGREDLIRAMEQLVDHPGIGAALPTLWDFRGYDFAAYGVSEFRLHAFIMPKFPARLGVRRGYLVDSDTGYGTLRMFQGAASGFNFENQDNLLVSYKLEELVAWLLP</sequence>
<organism evidence="1 2">
    <name type="scientific">Maliponia aquimaris</name>
    <dbReference type="NCBI Taxonomy" id="1673631"/>
    <lineage>
        <taxon>Bacteria</taxon>
        <taxon>Pseudomonadati</taxon>
        <taxon>Pseudomonadota</taxon>
        <taxon>Alphaproteobacteria</taxon>
        <taxon>Rhodobacterales</taxon>
        <taxon>Paracoccaceae</taxon>
        <taxon>Maliponia</taxon>
    </lineage>
</organism>
<evidence type="ECO:0000313" key="2">
    <source>
        <dbReference type="Proteomes" id="UP000207598"/>
    </source>
</evidence>
<dbReference type="Proteomes" id="UP000207598">
    <property type="component" value="Unassembled WGS sequence"/>
</dbReference>
<keyword evidence="2" id="KW-1185">Reference proteome</keyword>
<dbReference type="EMBL" id="FXYF01000029">
    <property type="protein sequence ID" value="SMX50821.1"/>
    <property type="molecule type" value="Genomic_DNA"/>
</dbReference>
<reference evidence="1 2" key="1">
    <citation type="submission" date="2017-05" db="EMBL/GenBank/DDBJ databases">
        <authorList>
            <person name="Song R."/>
            <person name="Chenine A.L."/>
            <person name="Ruprecht R.M."/>
        </authorList>
    </citation>
    <scope>NUCLEOTIDE SEQUENCE [LARGE SCALE GENOMIC DNA]</scope>
    <source>
        <strain evidence="1 2">CECT 8898</strain>
    </source>
</reference>
<proteinExistence type="predicted"/>
<gene>
    <name evidence="1" type="ORF">MAA8898_05021</name>
</gene>
<accession>A0A238L7J6</accession>
<dbReference type="AlphaFoldDB" id="A0A238L7J6"/>
<evidence type="ECO:0000313" key="1">
    <source>
        <dbReference type="EMBL" id="SMX50821.1"/>
    </source>
</evidence>
<name>A0A238L7J6_9RHOB</name>
<protein>
    <submittedName>
        <fullName evidence="1">Uncharacterized protein</fullName>
    </submittedName>
</protein>